<feature type="domain" description="Glycosyl transferase family 1" evidence="1">
    <location>
        <begin position="154"/>
        <end position="325"/>
    </location>
</feature>
<dbReference type="SUPFAM" id="SSF53756">
    <property type="entry name" value="UDP-Glycosyltransferase/glycogen phosphorylase"/>
    <property type="match status" value="1"/>
</dbReference>
<dbReference type="Proteomes" id="UP001595526">
    <property type="component" value="Unassembled WGS sequence"/>
</dbReference>
<dbReference type="Pfam" id="PF00534">
    <property type="entry name" value="Glycos_transf_1"/>
    <property type="match status" value="1"/>
</dbReference>
<gene>
    <name evidence="2" type="ORF">ACFOET_15200</name>
</gene>
<sequence length="350" mass="39146">MKILILSHKFYPDIGGIEVNSEVLATEFHRLGMQVRLVTHTTFQGEERMNFPVIRNPSMLDLIRQITWADVVFENNPSLRLSWPALIFPKKKRVVAVRTFIRRTDGRIAPQDKLKRLSVAKANGIIAVSEAIKKSTHPKCVVIGNPYRKDLFRKMSAIHRNKAFAFVGRLVSDKGADMAIQLVRQLKQDEALWQASGLPGTTGLKLTIIGDGPEKSPLEQLVQRLNLTDLINFTGPLKGDELVRTLNEHHFILVPSKWEEPFGNVALEGMACGCIPIVSDGGGLPDAVGSAGITFKRNDQHDFFLITKALIEDEQKRNQLQESSSKHLANHCPEVVAKRYLAVIKHALTQ</sequence>
<keyword evidence="2" id="KW-0808">Transferase</keyword>
<dbReference type="Gene3D" id="3.40.50.2000">
    <property type="entry name" value="Glycogen Phosphorylase B"/>
    <property type="match status" value="2"/>
</dbReference>
<name>A0ABV7JLY0_9SPHI</name>
<evidence type="ECO:0000313" key="3">
    <source>
        <dbReference type="Proteomes" id="UP001595526"/>
    </source>
</evidence>
<keyword evidence="3" id="KW-1185">Reference proteome</keyword>
<dbReference type="RefSeq" id="WP_379024139.1">
    <property type="nucleotide sequence ID" value="NZ_JBHRTA010000038.1"/>
</dbReference>
<dbReference type="GO" id="GO:0016757">
    <property type="term" value="F:glycosyltransferase activity"/>
    <property type="evidence" value="ECO:0007669"/>
    <property type="project" value="UniProtKB-KW"/>
</dbReference>
<dbReference type="InterPro" id="IPR001296">
    <property type="entry name" value="Glyco_trans_1"/>
</dbReference>
<keyword evidence="2" id="KW-0328">Glycosyltransferase</keyword>
<dbReference type="EC" id="2.4.-.-" evidence="2"/>
<comment type="caution">
    <text evidence="2">The sequence shown here is derived from an EMBL/GenBank/DDBJ whole genome shotgun (WGS) entry which is preliminary data.</text>
</comment>
<dbReference type="PANTHER" id="PTHR12526">
    <property type="entry name" value="GLYCOSYLTRANSFERASE"/>
    <property type="match status" value="1"/>
</dbReference>
<reference evidence="3" key="1">
    <citation type="journal article" date="2019" name="Int. J. Syst. Evol. Microbiol.">
        <title>The Global Catalogue of Microorganisms (GCM) 10K type strain sequencing project: providing services to taxonomists for standard genome sequencing and annotation.</title>
        <authorList>
            <consortium name="The Broad Institute Genomics Platform"/>
            <consortium name="The Broad Institute Genome Sequencing Center for Infectious Disease"/>
            <person name="Wu L."/>
            <person name="Ma J."/>
        </authorList>
    </citation>
    <scope>NUCLEOTIDE SEQUENCE [LARGE SCALE GENOMIC DNA]</scope>
    <source>
        <strain evidence="3">KCTC 52416</strain>
    </source>
</reference>
<dbReference type="CDD" id="cd03801">
    <property type="entry name" value="GT4_PimA-like"/>
    <property type="match status" value="1"/>
</dbReference>
<evidence type="ECO:0000313" key="2">
    <source>
        <dbReference type="EMBL" id="MFC3198969.1"/>
    </source>
</evidence>
<organism evidence="2 3">
    <name type="scientific">Parapedobacter deserti</name>
    <dbReference type="NCBI Taxonomy" id="1912957"/>
    <lineage>
        <taxon>Bacteria</taxon>
        <taxon>Pseudomonadati</taxon>
        <taxon>Bacteroidota</taxon>
        <taxon>Sphingobacteriia</taxon>
        <taxon>Sphingobacteriales</taxon>
        <taxon>Sphingobacteriaceae</taxon>
        <taxon>Parapedobacter</taxon>
    </lineage>
</organism>
<dbReference type="EMBL" id="JBHRTA010000038">
    <property type="protein sequence ID" value="MFC3198969.1"/>
    <property type="molecule type" value="Genomic_DNA"/>
</dbReference>
<proteinExistence type="predicted"/>
<protein>
    <submittedName>
        <fullName evidence="2">Glycosyltransferase family 4 protein</fullName>
        <ecNumber evidence="2">2.4.-.-</ecNumber>
    </submittedName>
</protein>
<accession>A0ABV7JLY0</accession>
<evidence type="ECO:0000259" key="1">
    <source>
        <dbReference type="Pfam" id="PF00534"/>
    </source>
</evidence>